<dbReference type="STRING" id="425265.A8PTB6"/>
<proteinExistence type="predicted"/>
<dbReference type="VEuPathDB" id="FungiDB:MGL_0398"/>
<gene>
    <name evidence="2" type="ORF">MGL_0398</name>
</gene>
<evidence type="ECO:0000313" key="2">
    <source>
        <dbReference type="EMBL" id="EDP45409.1"/>
    </source>
</evidence>
<comment type="caution">
    <text evidence="2">The sequence shown here is derived from an EMBL/GenBank/DDBJ whole genome shotgun (WGS) entry which is preliminary data.</text>
</comment>
<dbReference type="AlphaFoldDB" id="A8PTB6"/>
<protein>
    <submittedName>
        <fullName evidence="2">Uncharacterized protein</fullName>
    </submittedName>
</protein>
<reference evidence="2 3" key="1">
    <citation type="journal article" date="2007" name="Proc. Natl. Acad. Sci. U.S.A.">
        <title>Dandruff-associated Malassezia genomes reveal convergent and divergent virulence traits shared with plant and human fungal pathogens.</title>
        <authorList>
            <person name="Xu J."/>
            <person name="Saunders C.W."/>
            <person name="Hu P."/>
            <person name="Grant R.A."/>
            <person name="Boekhout T."/>
            <person name="Kuramae E.E."/>
            <person name="Kronstad J.W."/>
            <person name="Deangelis Y.M."/>
            <person name="Reeder N.L."/>
            <person name="Johnstone K.R."/>
            <person name="Leland M."/>
            <person name="Fieno A.M."/>
            <person name="Begley W.M."/>
            <person name="Sun Y."/>
            <person name="Lacey M.P."/>
            <person name="Chaudhary T."/>
            <person name="Keough T."/>
            <person name="Chu L."/>
            <person name="Sears R."/>
            <person name="Yuan B."/>
            <person name="Dawson T.L.Jr."/>
        </authorList>
    </citation>
    <scope>NUCLEOTIDE SEQUENCE [LARGE SCALE GENOMIC DNA]</scope>
    <source>
        <strain evidence="3">ATCC MYA-4612 / CBS 7966</strain>
    </source>
</reference>
<dbReference type="InParanoid" id="A8PTB6"/>
<dbReference type="OrthoDB" id="1517790at2759"/>
<keyword evidence="3" id="KW-1185">Reference proteome</keyword>
<dbReference type="RefSeq" id="XP_001732623.1">
    <property type="nucleotide sequence ID" value="XM_001732571.1"/>
</dbReference>
<dbReference type="Proteomes" id="UP000008837">
    <property type="component" value="Unassembled WGS sequence"/>
</dbReference>
<dbReference type="GeneID" id="5856929"/>
<sequence>MPSAGVRESRKTQHAKAASKLPEQSASSGSSSPIGLDNTGSNVLGESTSLSLAGHALPPPKAVAKTLAQFKQVRRLDVSDIQVSESWPDGLRDLDWLVKAVRHSQKARRDEQALDERLTWLNVSKNPALGQQSDPLQGIEVLASLFGT</sequence>
<name>A8PTB6_MALGO</name>
<dbReference type="KEGG" id="mgl:MGL_0398"/>
<feature type="region of interest" description="Disordered" evidence="1">
    <location>
        <begin position="1"/>
        <end position="45"/>
    </location>
</feature>
<evidence type="ECO:0000256" key="1">
    <source>
        <dbReference type="SAM" id="MobiDB-lite"/>
    </source>
</evidence>
<evidence type="ECO:0000313" key="3">
    <source>
        <dbReference type="Proteomes" id="UP000008837"/>
    </source>
</evidence>
<accession>A8PTB6</accession>
<dbReference type="EMBL" id="AAYY01000001">
    <property type="protein sequence ID" value="EDP45409.1"/>
    <property type="molecule type" value="Genomic_DNA"/>
</dbReference>
<organism evidence="2 3">
    <name type="scientific">Malassezia globosa (strain ATCC MYA-4612 / CBS 7966)</name>
    <name type="common">Dandruff-associated fungus</name>
    <dbReference type="NCBI Taxonomy" id="425265"/>
    <lineage>
        <taxon>Eukaryota</taxon>
        <taxon>Fungi</taxon>
        <taxon>Dikarya</taxon>
        <taxon>Basidiomycota</taxon>
        <taxon>Ustilaginomycotina</taxon>
        <taxon>Malasseziomycetes</taxon>
        <taxon>Malasseziales</taxon>
        <taxon>Malasseziaceae</taxon>
        <taxon>Malassezia</taxon>
    </lineage>
</organism>